<organism evidence="1 2">
    <name type="scientific">Chitinophaga arvensicola</name>
    <dbReference type="NCBI Taxonomy" id="29529"/>
    <lineage>
        <taxon>Bacteria</taxon>
        <taxon>Pseudomonadati</taxon>
        <taxon>Bacteroidota</taxon>
        <taxon>Chitinophagia</taxon>
        <taxon>Chitinophagales</taxon>
        <taxon>Chitinophagaceae</taxon>
        <taxon>Chitinophaga</taxon>
    </lineage>
</organism>
<keyword evidence="2" id="KW-1185">Reference proteome</keyword>
<protein>
    <submittedName>
        <fullName evidence="1">Uncharacterized protein</fullName>
    </submittedName>
</protein>
<dbReference type="Proteomes" id="UP000199310">
    <property type="component" value="Unassembled WGS sequence"/>
</dbReference>
<reference evidence="2" key="1">
    <citation type="submission" date="2016-10" db="EMBL/GenBank/DDBJ databases">
        <authorList>
            <person name="Varghese N."/>
            <person name="Submissions S."/>
        </authorList>
    </citation>
    <scope>NUCLEOTIDE SEQUENCE [LARGE SCALE GENOMIC DNA]</scope>
    <source>
        <strain evidence="2">DSM 3695</strain>
    </source>
</reference>
<accession>A0A1I0PND3</accession>
<gene>
    <name evidence="1" type="ORF">SAMN04488122_0884</name>
</gene>
<dbReference type="EMBL" id="FOJG01000001">
    <property type="protein sequence ID" value="SEW15934.1"/>
    <property type="molecule type" value="Genomic_DNA"/>
</dbReference>
<evidence type="ECO:0000313" key="2">
    <source>
        <dbReference type="Proteomes" id="UP000199310"/>
    </source>
</evidence>
<sequence>MKTESINNFHEKAGCLCSMMLRKGYYEPCRIIYGVEFSYSGVLETGLKQLFIHMSEQVDSAVHFQVVLDPPPGLQQCMLSLSYCPVRGFLIHEVNAVISASRRVRRLTVFANELLPFKRDLKNSFLASPKWWN</sequence>
<dbReference type="AlphaFoldDB" id="A0A1I0PND3"/>
<proteinExistence type="predicted"/>
<name>A0A1I0PND3_9BACT</name>
<dbReference type="STRING" id="29529.SAMN04488122_0884"/>
<evidence type="ECO:0000313" key="1">
    <source>
        <dbReference type="EMBL" id="SEW15934.1"/>
    </source>
</evidence>